<keyword evidence="3" id="KW-1185">Reference proteome</keyword>
<feature type="compositionally biased region" description="Polar residues" evidence="1">
    <location>
        <begin position="25"/>
        <end position="38"/>
    </location>
</feature>
<evidence type="ECO:0000313" key="3">
    <source>
        <dbReference type="Proteomes" id="UP001175261"/>
    </source>
</evidence>
<organism evidence="2 3">
    <name type="scientific">Sarocladium strictum</name>
    <name type="common">Black bundle disease fungus</name>
    <name type="synonym">Acremonium strictum</name>
    <dbReference type="NCBI Taxonomy" id="5046"/>
    <lineage>
        <taxon>Eukaryota</taxon>
        <taxon>Fungi</taxon>
        <taxon>Dikarya</taxon>
        <taxon>Ascomycota</taxon>
        <taxon>Pezizomycotina</taxon>
        <taxon>Sordariomycetes</taxon>
        <taxon>Hypocreomycetidae</taxon>
        <taxon>Hypocreales</taxon>
        <taxon>Sarocladiaceae</taxon>
        <taxon>Sarocladium</taxon>
    </lineage>
</organism>
<dbReference type="EMBL" id="JAPDFR010000002">
    <property type="protein sequence ID" value="KAK0389428.1"/>
    <property type="molecule type" value="Genomic_DNA"/>
</dbReference>
<gene>
    <name evidence="2" type="ORF">NLU13_3003</name>
</gene>
<comment type="caution">
    <text evidence="2">The sequence shown here is derived from an EMBL/GenBank/DDBJ whole genome shotgun (WGS) entry which is preliminary data.</text>
</comment>
<dbReference type="Proteomes" id="UP001175261">
    <property type="component" value="Unassembled WGS sequence"/>
</dbReference>
<feature type="compositionally biased region" description="Polar residues" evidence="1">
    <location>
        <begin position="219"/>
        <end position="228"/>
    </location>
</feature>
<evidence type="ECO:0000313" key="2">
    <source>
        <dbReference type="EMBL" id="KAK0389428.1"/>
    </source>
</evidence>
<evidence type="ECO:0000256" key="1">
    <source>
        <dbReference type="SAM" id="MobiDB-lite"/>
    </source>
</evidence>
<feature type="compositionally biased region" description="Low complexity" evidence="1">
    <location>
        <begin position="229"/>
        <end position="239"/>
    </location>
</feature>
<accession>A0AA39GMM5</accession>
<proteinExistence type="predicted"/>
<feature type="region of interest" description="Disordered" evidence="1">
    <location>
        <begin position="118"/>
        <end position="246"/>
    </location>
</feature>
<feature type="compositionally biased region" description="Acidic residues" evidence="1">
    <location>
        <begin position="118"/>
        <end position="129"/>
    </location>
</feature>
<feature type="compositionally biased region" description="Basic and acidic residues" evidence="1">
    <location>
        <begin position="197"/>
        <end position="208"/>
    </location>
</feature>
<sequence length="246" mass="26392">MAPETPKGVSSRLLTMKFMQRAAASGSSAGTPESASQSSKKRKLDHSSGSGRLSLNIDQAAVQAAIHEQQATRQAALDRHVTGDTHWVLNTSLDQTKPKAGNAAPLKIKYIGYGDVDSGEESGDQEDEAQMGRTSTSNYKQAKSKKQKIDVTDGDDGSQSESDLSNSETSPARRSSAQGSQPSSRNASRSRSHSRHRSENAKAKELRDKRKKKDVPLSKLTSISSGGNRNFSSQSGKGSSRSRRNS</sequence>
<feature type="compositionally biased region" description="Polar residues" evidence="1">
    <location>
        <begin position="159"/>
        <end position="182"/>
    </location>
</feature>
<protein>
    <submittedName>
        <fullName evidence="2">Uncharacterized protein</fullName>
    </submittedName>
</protein>
<reference evidence="2" key="1">
    <citation type="submission" date="2022-10" db="EMBL/GenBank/DDBJ databases">
        <title>Determination and structural analysis of whole genome sequence of Sarocladium strictum F4-1.</title>
        <authorList>
            <person name="Hu L."/>
            <person name="Jiang Y."/>
        </authorList>
    </citation>
    <scope>NUCLEOTIDE SEQUENCE</scope>
    <source>
        <strain evidence="2">F4-1</strain>
    </source>
</reference>
<feature type="compositionally biased region" description="Polar residues" evidence="1">
    <location>
        <begin position="132"/>
        <end position="141"/>
    </location>
</feature>
<feature type="region of interest" description="Disordered" evidence="1">
    <location>
        <begin position="1"/>
        <end position="52"/>
    </location>
</feature>
<name>A0AA39GMM5_SARSR</name>
<dbReference type="AlphaFoldDB" id="A0AA39GMM5"/>